<proteinExistence type="predicted"/>
<evidence type="ECO:0000256" key="3">
    <source>
        <dbReference type="ARBA" id="ARBA00022801"/>
    </source>
</evidence>
<dbReference type="InterPro" id="IPR023198">
    <property type="entry name" value="PGP-like_dom2"/>
</dbReference>
<evidence type="ECO:0000256" key="4">
    <source>
        <dbReference type="ARBA" id="ARBA00022842"/>
    </source>
</evidence>
<sequence>MRTSRLRIDAVLFDLDGTLVDTLPDITWCLNQVLLEHGCPALTAEAVRDYIGGGTTAMIEAVATQFGIADAAMLHQRYVAMYQDHLVQFSKPFNGVLAMLEGCRALQLPLAIVTNKAEVMACQVADALLAHTPFKAILGHRAGRPLKPQPEVAWEAARRLSVEPRHCLFVGDTEIDLQTARAAGMPSAMVAWGYGAVCTWQAQAPDFYCEQPAGLLHILKQHCGAAQAFTERGDTVKSC</sequence>
<dbReference type="OrthoDB" id="9776368at2"/>
<comment type="cofactor">
    <cofactor evidence="1">
        <name>Mg(2+)</name>
        <dbReference type="ChEBI" id="CHEBI:18420"/>
    </cofactor>
</comment>
<keyword evidence="4" id="KW-0460">Magnesium</keyword>
<dbReference type="SFLD" id="SFLDG01135">
    <property type="entry name" value="C1.5.6:_HAD__Beta-PGM__Phospha"/>
    <property type="match status" value="1"/>
</dbReference>
<name>A0A3M3F0E9_9PSED</name>
<comment type="caution">
    <text evidence="6">The sequence shown here is derived from an EMBL/GenBank/DDBJ whole genome shotgun (WGS) entry which is preliminary data.</text>
</comment>
<keyword evidence="5" id="KW-0119">Carbohydrate metabolism</keyword>
<dbReference type="NCBIfam" id="TIGR01549">
    <property type="entry name" value="HAD-SF-IA-v1"/>
    <property type="match status" value="1"/>
</dbReference>
<evidence type="ECO:0008006" key="8">
    <source>
        <dbReference type="Google" id="ProtNLM"/>
    </source>
</evidence>
<dbReference type="STRING" id="47879.AXG94_21620"/>
<dbReference type="InterPro" id="IPR041492">
    <property type="entry name" value="HAD_2"/>
</dbReference>
<dbReference type="InterPro" id="IPR023214">
    <property type="entry name" value="HAD_sf"/>
</dbReference>
<dbReference type="EMBL" id="RBOJ01000016">
    <property type="protein sequence ID" value="RMM54882.1"/>
    <property type="molecule type" value="Genomic_DNA"/>
</dbReference>
<evidence type="ECO:0000256" key="2">
    <source>
        <dbReference type="ARBA" id="ARBA00022723"/>
    </source>
</evidence>
<reference evidence="6 7" key="1">
    <citation type="submission" date="2018-08" db="EMBL/GenBank/DDBJ databases">
        <title>Recombination of ecologically and evolutionarily significant loci maintains genetic cohesion in the Pseudomonas syringae species complex.</title>
        <authorList>
            <person name="Dillon M."/>
            <person name="Thakur S."/>
            <person name="Almeida R.N.D."/>
            <person name="Weir B.S."/>
            <person name="Guttman D.S."/>
        </authorList>
    </citation>
    <scope>NUCLEOTIDE SEQUENCE [LARGE SCALE GENOMIC DNA]</scope>
    <source>
        <strain evidence="6 7">NCPPB2445</strain>
    </source>
</reference>
<protein>
    <recommendedName>
        <fullName evidence="8">Phosphoglycolate phosphatase</fullName>
    </recommendedName>
</protein>
<accession>A0A3M3F0E9</accession>
<dbReference type="SFLD" id="SFLDS00003">
    <property type="entry name" value="Haloacid_Dehalogenase"/>
    <property type="match status" value="1"/>
</dbReference>
<dbReference type="InterPro" id="IPR036412">
    <property type="entry name" value="HAD-like_sf"/>
</dbReference>
<evidence type="ECO:0000256" key="1">
    <source>
        <dbReference type="ARBA" id="ARBA00001946"/>
    </source>
</evidence>
<dbReference type="GO" id="GO:0008967">
    <property type="term" value="F:phosphoglycolate phosphatase activity"/>
    <property type="evidence" value="ECO:0007669"/>
    <property type="project" value="TreeGrafter"/>
</dbReference>
<dbReference type="GO" id="GO:0046872">
    <property type="term" value="F:metal ion binding"/>
    <property type="evidence" value="ECO:0007669"/>
    <property type="project" value="UniProtKB-KW"/>
</dbReference>
<dbReference type="SFLD" id="SFLDG01129">
    <property type="entry name" value="C1.5:_HAD__Beta-PGM__Phosphata"/>
    <property type="match status" value="1"/>
</dbReference>
<keyword evidence="3" id="KW-0378">Hydrolase</keyword>
<dbReference type="Pfam" id="PF13419">
    <property type="entry name" value="HAD_2"/>
    <property type="match status" value="1"/>
</dbReference>
<dbReference type="PANTHER" id="PTHR43434">
    <property type="entry name" value="PHOSPHOGLYCOLATE PHOSPHATASE"/>
    <property type="match status" value="1"/>
</dbReference>
<dbReference type="Gene3D" id="3.40.50.1000">
    <property type="entry name" value="HAD superfamily/HAD-like"/>
    <property type="match status" value="1"/>
</dbReference>
<evidence type="ECO:0000313" key="7">
    <source>
        <dbReference type="Proteomes" id="UP000270661"/>
    </source>
</evidence>
<dbReference type="InterPro" id="IPR006439">
    <property type="entry name" value="HAD-SF_hydro_IA"/>
</dbReference>
<dbReference type="RefSeq" id="WP_024780133.1">
    <property type="nucleotide sequence ID" value="NZ_LHVK01000009.1"/>
</dbReference>
<dbReference type="AlphaFoldDB" id="A0A3M3F0E9"/>
<dbReference type="Gene3D" id="1.10.150.240">
    <property type="entry name" value="Putative phosphatase, domain 2"/>
    <property type="match status" value="1"/>
</dbReference>
<dbReference type="GO" id="GO:0005829">
    <property type="term" value="C:cytosol"/>
    <property type="evidence" value="ECO:0007669"/>
    <property type="project" value="TreeGrafter"/>
</dbReference>
<evidence type="ECO:0000313" key="6">
    <source>
        <dbReference type="EMBL" id="RMM54882.1"/>
    </source>
</evidence>
<dbReference type="Proteomes" id="UP000270661">
    <property type="component" value="Unassembled WGS sequence"/>
</dbReference>
<evidence type="ECO:0000256" key="5">
    <source>
        <dbReference type="ARBA" id="ARBA00023277"/>
    </source>
</evidence>
<keyword evidence="2" id="KW-0479">Metal-binding</keyword>
<organism evidence="6 7">
    <name type="scientific">Pseudomonas corrugata</name>
    <dbReference type="NCBI Taxonomy" id="47879"/>
    <lineage>
        <taxon>Bacteria</taxon>
        <taxon>Pseudomonadati</taxon>
        <taxon>Pseudomonadota</taxon>
        <taxon>Gammaproteobacteria</taxon>
        <taxon>Pseudomonadales</taxon>
        <taxon>Pseudomonadaceae</taxon>
        <taxon>Pseudomonas</taxon>
    </lineage>
</organism>
<dbReference type="InterPro" id="IPR050155">
    <property type="entry name" value="HAD-like_hydrolase_sf"/>
</dbReference>
<gene>
    <name evidence="6" type="ORF">ALQ77_02120</name>
</gene>
<keyword evidence="7" id="KW-1185">Reference proteome</keyword>
<dbReference type="GO" id="GO:0006281">
    <property type="term" value="P:DNA repair"/>
    <property type="evidence" value="ECO:0007669"/>
    <property type="project" value="TreeGrafter"/>
</dbReference>
<dbReference type="PANTHER" id="PTHR43434:SF23">
    <property type="entry name" value="PHOSPHOGLYCOLATE PHOSPHATASE"/>
    <property type="match status" value="1"/>
</dbReference>
<dbReference type="SUPFAM" id="SSF56784">
    <property type="entry name" value="HAD-like"/>
    <property type="match status" value="1"/>
</dbReference>